<dbReference type="EMBL" id="MIYZ01000006">
    <property type="protein sequence ID" value="OIR22775.1"/>
    <property type="molecule type" value="Genomic_DNA"/>
</dbReference>
<dbReference type="GO" id="GO:0016491">
    <property type="term" value="F:oxidoreductase activity"/>
    <property type="evidence" value="ECO:0007669"/>
    <property type="project" value="UniProtKB-KW"/>
</dbReference>
<evidence type="ECO:0000313" key="5">
    <source>
        <dbReference type="Proteomes" id="UP000183615"/>
    </source>
</evidence>
<dbReference type="InterPro" id="IPR036291">
    <property type="entry name" value="NAD(P)-bd_dom_sf"/>
</dbReference>
<organism evidence="4 5">
    <name type="scientific">Marine Group III euryarchaeote CG-Epi2</name>
    <dbReference type="NCBI Taxonomy" id="1888996"/>
    <lineage>
        <taxon>Archaea</taxon>
        <taxon>Methanobacteriati</taxon>
        <taxon>Thermoplasmatota</taxon>
        <taxon>Thermoplasmata</taxon>
        <taxon>Candidatus Thermoprofundales</taxon>
    </lineage>
</organism>
<dbReference type="PANTHER" id="PTHR11133:SF22">
    <property type="entry name" value="ALPHA-AMINOADIPIC SEMIALDEHYDE SYNTHASE, MITOCHONDRIAL"/>
    <property type="match status" value="1"/>
</dbReference>
<reference evidence="4 5" key="1">
    <citation type="submission" date="2016-08" db="EMBL/GenBank/DDBJ databases">
        <title>New Insights into Marine Group III Euryarchaeota, from dark to light.</title>
        <authorList>
            <person name="Haro-Moreno J.M."/>
            <person name="Rodriguez-Valera F."/>
            <person name="Lopez-Garcia P."/>
            <person name="Moreira D."/>
            <person name="Martin-Cuadrado A.B."/>
        </authorList>
    </citation>
    <scope>NUCLEOTIDE SEQUENCE [LARGE SCALE GENOMIC DNA]</scope>
    <source>
        <strain evidence="4">CG-Epi2</strain>
    </source>
</reference>
<dbReference type="SUPFAM" id="SSF55347">
    <property type="entry name" value="Glyceraldehyde-3-phosphate dehydrogenase-like, C-terminal domain"/>
    <property type="match status" value="1"/>
</dbReference>
<dbReference type="Gene3D" id="3.30.360.10">
    <property type="entry name" value="Dihydrodipicolinate Reductase, domain 2"/>
    <property type="match status" value="1"/>
</dbReference>
<dbReference type="SUPFAM" id="SSF51735">
    <property type="entry name" value="NAD(P)-binding Rossmann-fold domains"/>
    <property type="match status" value="1"/>
</dbReference>
<name>A0A1J5TPB8_9ARCH</name>
<dbReference type="Gene3D" id="3.40.50.720">
    <property type="entry name" value="NAD(P)-binding Rossmann-like Domain"/>
    <property type="match status" value="2"/>
</dbReference>
<dbReference type="Proteomes" id="UP000183615">
    <property type="component" value="Unassembled WGS sequence"/>
</dbReference>
<accession>A0A1J5TPB8</accession>
<sequence length="370" mass="41551">MQIAVIGSGMVGSLITSELGKENHVTVFDNSKDNLNKLESKNSNIKIKILDVNDSLFETEIKNYQLAINCLPGFMGYNILKKIIKLGISCTDISFMPEDCLDLSDLALKHNSIVIPDAGVAPGLSNLIIGNIIVNNDIKEIRTMVGGLPKKKTPPWNYKAPFSPIDVIEEYTRPARIKINGSIEVREALSDIMNFEVEGIGNLEAFLTDGLRTLLKSDKKISEIPNLLEYTIRYPGHAKLVKELLAKDSFSNKVVNFNGKTMTQKEKTCLELFDEWKLLDDEEEFTFMIITAVRKDGSEINYTVYDERTDGWSSMARTTGLTACAFAKLIIQNKITKTGILCPEILGQNKQNYEFVLDYLKERGIRINHN</sequence>
<evidence type="ECO:0008006" key="6">
    <source>
        <dbReference type="Google" id="ProtNLM"/>
    </source>
</evidence>
<evidence type="ECO:0000256" key="1">
    <source>
        <dbReference type="ARBA" id="ARBA00023002"/>
    </source>
</evidence>
<keyword evidence="1" id="KW-0560">Oxidoreductase</keyword>
<dbReference type="InterPro" id="IPR051168">
    <property type="entry name" value="AASS"/>
</dbReference>
<dbReference type="Pfam" id="PF03435">
    <property type="entry name" value="Sacchrp_dh_NADP"/>
    <property type="match status" value="1"/>
</dbReference>
<comment type="caution">
    <text evidence="4">The sequence shown here is derived from an EMBL/GenBank/DDBJ whole genome shotgun (WGS) entry which is preliminary data.</text>
</comment>
<proteinExistence type="predicted"/>
<dbReference type="AlphaFoldDB" id="A0A1J5TPB8"/>
<gene>
    <name evidence="4" type="ORF">BET99_03485</name>
</gene>
<evidence type="ECO:0000259" key="2">
    <source>
        <dbReference type="Pfam" id="PF03435"/>
    </source>
</evidence>
<feature type="domain" description="Saccharopine dehydrogenase-like C-terminal" evidence="3">
    <location>
        <begin position="119"/>
        <end position="365"/>
    </location>
</feature>
<dbReference type="Pfam" id="PF16653">
    <property type="entry name" value="Sacchrp_dh_C"/>
    <property type="match status" value="1"/>
</dbReference>
<dbReference type="PANTHER" id="PTHR11133">
    <property type="entry name" value="SACCHAROPINE DEHYDROGENASE"/>
    <property type="match status" value="1"/>
</dbReference>
<feature type="domain" description="Saccharopine dehydrogenase NADP binding" evidence="2">
    <location>
        <begin position="3"/>
        <end position="106"/>
    </location>
</feature>
<evidence type="ECO:0000259" key="3">
    <source>
        <dbReference type="Pfam" id="PF16653"/>
    </source>
</evidence>
<dbReference type="InterPro" id="IPR005097">
    <property type="entry name" value="Sacchrp_dh_NADP-bd"/>
</dbReference>
<protein>
    <recommendedName>
        <fullName evidence="6">Saccharopine dehydrogenase</fullName>
    </recommendedName>
</protein>
<dbReference type="InterPro" id="IPR032095">
    <property type="entry name" value="Sacchrp_dh-like_C"/>
</dbReference>
<evidence type="ECO:0000313" key="4">
    <source>
        <dbReference type="EMBL" id="OIR22775.1"/>
    </source>
</evidence>